<evidence type="ECO:0000256" key="1">
    <source>
        <dbReference type="SAM" id="MobiDB-lite"/>
    </source>
</evidence>
<comment type="caution">
    <text evidence="2">The sequence shown here is derived from an EMBL/GenBank/DDBJ whole genome shotgun (WGS) entry which is preliminary data.</text>
</comment>
<gene>
    <name evidence="2" type="ORF">S01H1_67275</name>
</gene>
<reference evidence="2" key="1">
    <citation type="journal article" date="2014" name="Front. Microbiol.">
        <title>High frequency of phylogenetically diverse reductive dehalogenase-homologous genes in deep subseafloor sedimentary metagenomes.</title>
        <authorList>
            <person name="Kawai M."/>
            <person name="Futagami T."/>
            <person name="Toyoda A."/>
            <person name="Takaki Y."/>
            <person name="Nishi S."/>
            <person name="Hori S."/>
            <person name="Arai W."/>
            <person name="Tsubouchi T."/>
            <person name="Morono Y."/>
            <person name="Uchiyama I."/>
            <person name="Ito T."/>
            <person name="Fujiyama A."/>
            <person name="Inagaki F."/>
            <person name="Takami H."/>
        </authorList>
    </citation>
    <scope>NUCLEOTIDE SEQUENCE</scope>
    <source>
        <strain evidence="2">Expedition CK06-06</strain>
    </source>
</reference>
<evidence type="ECO:0000313" key="2">
    <source>
        <dbReference type="EMBL" id="GAG37306.1"/>
    </source>
</evidence>
<accession>X0YKL7</accession>
<dbReference type="AlphaFoldDB" id="X0YKL7"/>
<dbReference type="EMBL" id="BARS01044544">
    <property type="protein sequence ID" value="GAG37306.1"/>
    <property type="molecule type" value="Genomic_DNA"/>
</dbReference>
<feature type="region of interest" description="Disordered" evidence="1">
    <location>
        <begin position="1"/>
        <end position="45"/>
    </location>
</feature>
<feature type="compositionally biased region" description="Low complexity" evidence="1">
    <location>
        <begin position="1"/>
        <end position="40"/>
    </location>
</feature>
<feature type="region of interest" description="Disordered" evidence="1">
    <location>
        <begin position="102"/>
        <end position="132"/>
    </location>
</feature>
<name>X0YKL7_9ZZZZ</name>
<feature type="non-terminal residue" evidence="2">
    <location>
        <position position="249"/>
    </location>
</feature>
<protein>
    <submittedName>
        <fullName evidence="2">Uncharacterized protein</fullName>
    </submittedName>
</protein>
<feature type="non-terminal residue" evidence="2">
    <location>
        <position position="1"/>
    </location>
</feature>
<sequence length="249" mass="26768">AAPTATQAVPTPKATPKVTPQVTPDITPSASPTPEESPAPDTGWIEGYVQGIAGQWLDKGYGGIDVAVATDDLRACLTDRVVNLGFSQDGAKAECPAWLFEPSLPEETPSPSPTPSPTLSPSPSPEPTPSPTIEARQVTAVGQLGPSAYETGNPITKSFMRLEFNTAGGKVEGTGTFQYSYVTQDEVVCYKTHEATFTGTYFPETGRFEGTYQDHFWRNPDPEARGEPSEYVFQCQDEVSQGPYPWEAT</sequence>
<proteinExistence type="predicted"/>
<organism evidence="2">
    <name type="scientific">marine sediment metagenome</name>
    <dbReference type="NCBI Taxonomy" id="412755"/>
    <lineage>
        <taxon>unclassified sequences</taxon>
        <taxon>metagenomes</taxon>
        <taxon>ecological metagenomes</taxon>
    </lineage>
</organism>
<feature type="compositionally biased region" description="Pro residues" evidence="1">
    <location>
        <begin position="108"/>
        <end position="130"/>
    </location>
</feature>